<proteinExistence type="predicted"/>
<keyword evidence="1" id="KW-0862">Zinc</keyword>
<name>A0AAU9JJ52_9CILI</name>
<dbReference type="PROSITE" id="PS00028">
    <property type="entry name" value="ZINC_FINGER_C2H2_1"/>
    <property type="match status" value="1"/>
</dbReference>
<accession>A0AAU9JJ52</accession>
<dbReference type="InterPro" id="IPR013087">
    <property type="entry name" value="Znf_C2H2_type"/>
</dbReference>
<keyword evidence="4" id="KW-1185">Reference proteome</keyword>
<evidence type="ECO:0000313" key="3">
    <source>
        <dbReference type="EMBL" id="CAG9320862.1"/>
    </source>
</evidence>
<dbReference type="GO" id="GO:0008270">
    <property type="term" value="F:zinc ion binding"/>
    <property type="evidence" value="ECO:0007669"/>
    <property type="project" value="UniProtKB-KW"/>
</dbReference>
<sequence length="125" mass="14629">MKNQPQRLAFDPALQCPYCYRKFLQQKEIAIHVTSMHPSEKNAKNLLKYTIDNWYKCDEYETCEYIFQVITNQVKPAKKKPNQYQALINAESNNNSRSDVLILLDEAIDANKMKLKNKGDNVEEI</sequence>
<comment type="caution">
    <text evidence="3">The sequence shown here is derived from an EMBL/GenBank/DDBJ whole genome shotgun (WGS) entry which is preliminary data.</text>
</comment>
<protein>
    <recommendedName>
        <fullName evidence="2">C2H2-type domain-containing protein</fullName>
    </recommendedName>
</protein>
<reference evidence="3" key="1">
    <citation type="submission" date="2021-09" db="EMBL/GenBank/DDBJ databases">
        <authorList>
            <consortium name="AG Swart"/>
            <person name="Singh M."/>
            <person name="Singh A."/>
            <person name="Seah K."/>
            <person name="Emmerich C."/>
        </authorList>
    </citation>
    <scope>NUCLEOTIDE SEQUENCE</scope>
    <source>
        <strain evidence="3">ATCC30299</strain>
    </source>
</reference>
<evidence type="ECO:0000259" key="2">
    <source>
        <dbReference type="PROSITE" id="PS50157"/>
    </source>
</evidence>
<feature type="domain" description="C2H2-type" evidence="2">
    <location>
        <begin position="14"/>
        <end position="42"/>
    </location>
</feature>
<dbReference type="EMBL" id="CAJZBQ010000027">
    <property type="protein sequence ID" value="CAG9320862.1"/>
    <property type="molecule type" value="Genomic_DNA"/>
</dbReference>
<evidence type="ECO:0000313" key="4">
    <source>
        <dbReference type="Proteomes" id="UP001162131"/>
    </source>
</evidence>
<dbReference type="Proteomes" id="UP001162131">
    <property type="component" value="Unassembled WGS sequence"/>
</dbReference>
<dbReference type="AlphaFoldDB" id="A0AAU9JJ52"/>
<organism evidence="3 4">
    <name type="scientific">Blepharisma stoltei</name>
    <dbReference type="NCBI Taxonomy" id="1481888"/>
    <lineage>
        <taxon>Eukaryota</taxon>
        <taxon>Sar</taxon>
        <taxon>Alveolata</taxon>
        <taxon>Ciliophora</taxon>
        <taxon>Postciliodesmatophora</taxon>
        <taxon>Heterotrichea</taxon>
        <taxon>Heterotrichida</taxon>
        <taxon>Blepharismidae</taxon>
        <taxon>Blepharisma</taxon>
    </lineage>
</organism>
<keyword evidence="1" id="KW-0479">Metal-binding</keyword>
<gene>
    <name evidence="3" type="ORF">BSTOLATCC_MIC27439</name>
</gene>
<keyword evidence="1" id="KW-0863">Zinc-finger</keyword>
<dbReference type="PROSITE" id="PS50157">
    <property type="entry name" value="ZINC_FINGER_C2H2_2"/>
    <property type="match status" value="1"/>
</dbReference>
<evidence type="ECO:0000256" key="1">
    <source>
        <dbReference type="PROSITE-ProRule" id="PRU00042"/>
    </source>
</evidence>